<evidence type="ECO:0000256" key="7">
    <source>
        <dbReference type="ARBA" id="ARBA00022729"/>
    </source>
</evidence>
<evidence type="ECO:0000256" key="12">
    <source>
        <dbReference type="ARBA" id="ARBA00023316"/>
    </source>
</evidence>
<dbReference type="CDD" id="cd14752">
    <property type="entry name" value="GH31_N"/>
    <property type="match status" value="1"/>
</dbReference>
<organism evidence="21 22">
    <name type="scientific">Coprinellus micaceus</name>
    <name type="common">Glistening ink-cap mushroom</name>
    <name type="synonym">Coprinus micaceus</name>
    <dbReference type="NCBI Taxonomy" id="71717"/>
    <lineage>
        <taxon>Eukaryota</taxon>
        <taxon>Fungi</taxon>
        <taxon>Dikarya</taxon>
        <taxon>Basidiomycota</taxon>
        <taxon>Agaricomycotina</taxon>
        <taxon>Agaricomycetes</taxon>
        <taxon>Agaricomycetidae</taxon>
        <taxon>Agaricales</taxon>
        <taxon>Agaricineae</taxon>
        <taxon>Psathyrellaceae</taxon>
        <taxon>Coprinellus</taxon>
    </lineage>
</organism>
<accession>A0A4Y7T2J5</accession>
<comment type="subcellular location">
    <subcellularLocation>
        <location evidence="2">Secreted</location>
    </subcellularLocation>
</comment>
<evidence type="ECO:0000259" key="19">
    <source>
        <dbReference type="Pfam" id="PF13802"/>
    </source>
</evidence>
<feature type="chain" id="PRO_5021497527" description="Probable alpha/beta-glucosidase agdC" evidence="17">
    <location>
        <begin position="35"/>
        <end position="921"/>
    </location>
</feature>
<dbReference type="SUPFAM" id="SSF74650">
    <property type="entry name" value="Galactose mutarotase-like"/>
    <property type="match status" value="1"/>
</dbReference>
<feature type="domain" description="Glycosyl hydrolase family 31 C-terminal" evidence="20">
    <location>
        <begin position="706"/>
        <end position="794"/>
    </location>
</feature>
<evidence type="ECO:0000256" key="4">
    <source>
        <dbReference type="ARBA" id="ARBA00012744"/>
    </source>
</evidence>
<keyword evidence="8 15" id="KW-0378">Hydrolase</keyword>
<proteinExistence type="inferred from homology"/>
<evidence type="ECO:0000256" key="17">
    <source>
        <dbReference type="SAM" id="SignalP"/>
    </source>
</evidence>
<dbReference type="Gene3D" id="3.20.20.80">
    <property type="entry name" value="Glycosidases"/>
    <property type="match status" value="1"/>
</dbReference>
<dbReference type="GO" id="GO:0005576">
    <property type="term" value="C:extracellular region"/>
    <property type="evidence" value="ECO:0007669"/>
    <property type="project" value="UniProtKB-SubCell"/>
</dbReference>
<evidence type="ECO:0000313" key="21">
    <source>
        <dbReference type="EMBL" id="TEB28376.1"/>
    </source>
</evidence>
<dbReference type="InterPro" id="IPR017853">
    <property type="entry name" value="GH"/>
</dbReference>
<comment type="caution">
    <text evidence="21">The sequence shown here is derived from an EMBL/GenBank/DDBJ whole genome shotgun (WGS) entry which is preliminary data.</text>
</comment>
<dbReference type="GO" id="GO:0071555">
    <property type="term" value="P:cell wall organization"/>
    <property type="evidence" value="ECO:0007669"/>
    <property type="project" value="UniProtKB-KW"/>
</dbReference>
<keyword evidence="9" id="KW-0325">Glycoprotein</keyword>
<dbReference type="Pfam" id="PF13802">
    <property type="entry name" value="Gal_mutarotas_2"/>
    <property type="match status" value="1"/>
</dbReference>
<dbReference type="STRING" id="71717.A0A4Y7T2J5"/>
<keyword evidence="11 15" id="KW-0326">Glycosidase</keyword>
<dbReference type="InterPro" id="IPR011013">
    <property type="entry name" value="Gal_mutarotase_sf_dom"/>
</dbReference>
<evidence type="ECO:0000256" key="10">
    <source>
        <dbReference type="ARBA" id="ARBA00023277"/>
    </source>
</evidence>
<dbReference type="EMBL" id="QPFP01000033">
    <property type="protein sequence ID" value="TEB28376.1"/>
    <property type="molecule type" value="Genomic_DNA"/>
</dbReference>
<dbReference type="InterPro" id="IPR030458">
    <property type="entry name" value="Glyco_hydro_31_AS"/>
</dbReference>
<evidence type="ECO:0000256" key="9">
    <source>
        <dbReference type="ARBA" id="ARBA00023180"/>
    </source>
</evidence>
<dbReference type="Pfam" id="PF01055">
    <property type="entry name" value="Glyco_hydro_31_2nd"/>
    <property type="match status" value="1"/>
</dbReference>
<name>A0A4Y7T2J5_COPMI</name>
<protein>
    <recommendedName>
        <fullName evidence="5">Probable alpha/beta-glucosidase agdC</fullName>
        <ecNumber evidence="4">3.2.1.21</ecNumber>
    </recommendedName>
</protein>
<dbReference type="PROSITE" id="PS00129">
    <property type="entry name" value="GLYCOSYL_HYDROL_F31_1"/>
    <property type="match status" value="1"/>
</dbReference>
<evidence type="ECO:0000256" key="1">
    <source>
        <dbReference type="ARBA" id="ARBA00000448"/>
    </source>
</evidence>
<feature type="domain" description="Glycoside hydrolase family 31 TIM barrel" evidence="18">
    <location>
        <begin position="297"/>
        <end position="697"/>
    </location>
</feature>
<evidence type="ECO:0000256" key="15">
    <source>
        <dbReference type="RuleBase" id="RU361185"/>
    </source>
</evidence>
<dbReference type="GO" id="GO:0000272">
    <property type="term" value="P:polysaccharide catabolic process"/>
    <property type="evidence" value="ECO:0007669"/>
    <property type="project" value="UniProtKB-KW"/>
</dbReference>
<dbReference type="Gene3D" id="2.60.40.1760">
    <property type="entry name" value="glycosyl hydrolase (family 31)"/>
    <property type="match status" value="1"/>
</dbReference>
<keyword evidence="22" id="KW-1185">Reference proteome</keyword>
<evidence type="ECO:0000256" key="13">
    <source>
        <dbReference type="ARBA" id="ARBA00023326"/>
    </source>
</evidence>
<comment type="function">
    <text evidence="14">Glucosidase involved in the degradation of cellulosic biomass. Has both alpha- and beta-glucosidase activity.</text>
</comment>
<feature type="region of interest" description="Disordered" evidence="16">
    <location>
        <begin position="471"/>
        <end position="492"/>
    </location>
</feature>
<reference evidence="21 22" key="1">
    <citation type="journal article" date="2019" name="Nat. Ecol. Evol.">
        <title>Megaphylogeny resolves global patterns of mushroom evolution.</title>
        <authorList>
            <person name="Varga T."/>
            <person name="Krizsan K."/>
            <person name="Foldi C."/>
            <person name="Dima B."/>
            <person name="Sanchez-Garcia M."/>
            <person name="Sanchez-Ramirez S."/>
            <person name="Szollosi G.J."/>
            <person name="Szarkandi J.G."/>
            <person name="Papp V."/>
            <person name="Albert L."/>
            <person name="Andreopoulos W."/>
            <person name="Angelini C."/>
            <person name="Antonin V."/>
            <person name="Barry K.W."/>
            <person name="Bougher N.L."/>
            <person name="Buchanan P."/>
            <person name="Buyck B."/>
            <person name="Bense V."/>
            <person name="Catcheside P."/>
            <person name="Chovatia M."/>
            <person name="Cooper J."/>
            <person name="Damon W."/>
            <person name="Desjardin D."/>
            <person name="Finy P."/>
            <person name="Geml J."/>
            <person name="Haridas S."/>
            <person name="Hughes K."/>
            <person name="Justo A."/>
            <person name="Karasinski D."/>
            <person name="Kautmanova I."/>
            <person name="Kiss B."/>
            <person name="Kocsube S."/>
            <person name="Kotiranta H."/>
            <person name="LaButti K.M."/>
            <person name="Lechner B.E."/>
            <person name="Liimatainen K."/>
            <person name="Lipzen A."/>
            <person name="Lukacs Z."/>
            <person name="Mihaltcheva S."/>
            <person name="Morgado L.N."/>
            <person name="Niskanen T."/>
            <person name="Noordeloos M.E."/>
            <person name="Ohm R.A."/>
            <person name="Ortiz-Santana B."/>
            <person name="Ovrebo C."/>
            <person name="Racz N."/>
            <person name="Riley R."/>
            <person name="Savchenko A."/>
            <person name="Shiryaev A."/>
            <person name="Soop K."/>
            <person name="Spirin V."/>
            <person name="Szebenyi C."/>
            <person name="Tomsovsky M."/>
            <person name="Tulloss R.E."/>
            <person name="Uehling J."/>
            <person name="Grigoriev I.V."/>
            <person name="Vagvolgyi C."/>
            <person name="Papp T."/>
            <person name="Martin F.M."/>
            <person name="Miettinen O."/>
            <person name="Hibbett D.S."/>
            <person name="Nagy L.G."/>
        </authorList>
    </citation>
    <scope>NUCLEOTIDE SEQUENCE [LARGE SCALE GENOMIC DNA]</scope>
    <source>
        <strain evidence="21 22">FP101781</strain>
    </source>
</reference>
<dbReference type="PANTHER" id="PTHR22762">
    <property type="entry name" value="ALPHA-GLUCOSIDASE"/>
    <property type="match status" value="1"/>
</dbReference>
<dbReference type="Proteomes" id="UP000298030">
    <property type="component" value="Unassembled WGS sequence"/>
</dbReference>
<dbReference type="PANTHER" id="PTHR22762:SF67">
    <property type="entry name" value="ALPHA_BETA-GLUCOSIDASE AGDC-RELATED"/>
    <property type="match status" value="1"/>
</dbReference>
<keyword evidence="13" id="KW-0624">Polysaccharide degradation</keyword>
<dbReference type="InterPro" id="IPR013780">
    <property type="entry name" value="Glyco_hydro_b"/>
</dbReference>
<gene>
    <name evidence="21" type="ORF">FA13DRAFT_1735745</name>
</gene>
<dbReference type="OrthoDB" id="5839090at2759"/>
<keyword evidence="10" id="KW-0119">Carbohydrate metabolism</keyword>
<evidence type="ECO:0000259" key="20">
    <source>
        <dbReference type="Pfam" id="PF21365"/>
    </source>
</evidence>
<keyword evidence="6" id="KW-0964">Secreted</keyword>
<dbReference type="SUPFAM" id="SSF51445">
    <property type="entry name" value="(Trans)glycosidases"/>
    <property type="match status" value="1"/>
</dbReference>
<evidence type="ECO:0000259" key="18">
    <source>
        <dbReference type="Pfam" id="PF01055"/>
    </source>
</evidence>
<feature type="domain" description="Glycoside hydrolase family 31 N-terminal" evidence="19">
    <location>
        <begin position="139"/>
        <end position="246"/>
    </location>
</feature>
<dbReference type="SUPFAM" id="SSF51011">
    <property type="entry name" value="Glycosyl hydrolase domain"/>
    <property type="match status" value="1"/>
</dbReference>
<keyword evidence="7 17" id="KW-0732">Signal</keyword>
<dbReference type="GO" id="GO:0008422">
    <property type="term" value="F:beta-glucosidase activity"/>
    <property type="evidence" value="ECO:0007669"/>
    <property type="project" value="UniProtKB-EC"/>
</dbReference>
<sequence length="921" mass="101868">MWWRTSVSGVAFAVSSTLFSSLFATVAHVPGVHSVYVDPAVLEACPGYVANKVAVARGGSELRVDLGLPKNAKGCGVFGPDVEKLSLVVTYETATRLHVKIVDANSTRYEVPEDVFPRPKSAFVSPQKSELKFSYTSAPNPFSFTISRARTNEVLFSTKGHAFIFEDQYLRLKTSLPQTANVYGLGEHSHPFRLDTDNGGQGLVRTLWSRDSFGIPQDSNLYGNHPIYIDHRSTGTHGVFLLNSNGMDIKLNQTSARDRSLEYNVIGGVFDFYFFAGSQTNPAAVAQQYAELSGFPAEFPYWGLGFHQCRFGYKNYVNVANVIESYAAAGIPLETMWTDIDYMQDRLIFTVDPQYFPMNRVREIVSHLHANNQKYIVMTDPAVAYHPNSGYEALDRGTELDVFLKNPNGSYHLGVVWPGVTVFPDWFHPKVGEWWNDDKDAGIDIDGVWIDMNEPASFCDFPCTDPYKTAIDGNFPPKRDTEPPAPDAPIFTGSGAASISSRSLGSTHSSAYLSKRQLDESAELPDDKLLVPPYAIGNTVGAISSRTAYTNVVQANNLTQYDTHNLYGSMMSSATRLTRSLSSSPVLPFTGAGKHVGKWLGDNLSTWEQYRLSIAGMLNFASIFNVPMVGSDVCGFGDNTTETLCARWATLGAFNPFFRNHNIDTGISQEFYIWNLTTKAAKSAIDIRYRLLDYLYTGLHEAHVSGTPVLSPLFYSYPKDTATFGIDLQFFYGPSLLVSPVTEENTTSVKFYLPRDSWYEFPGLVTVQSKGEWVTKDNVDYDQIPLHIKGGSILPLRNESAMTTTELRTKPFEIVVAPSSQGTAEGALYLDDGETLNPAQSKTTQVTFEYKNKKLSVKGKFGYDAGFSVGWSKVKVAGVDRAPKNVRVDGRSVQSKYDASTKVLEIEVAIQRLKAFELVLA</sequence>
<comment type="similarity">
    <text evidence="3 15">Belongs to the glycosyl hydrolase 31 family.</text>
</comment>
<comment type="catalytic activity">
    <reaction evidence="1">
        <text>Hydrolysis of terminal, non-reducing beta-D-glucosyl residues with release of beta-D-glucose.</text>
        <dbReference type="EC" id="3.2.1.21"/>
    </reaction>
</comment>
<dbReference type="InterPro" id="IPR000322">
    <property type="entry name" value="Glyco_hydro_31_TIM"/>
</dbReference>
<dbReference type="EC" id="3.2.1.21" evidence="4"/>
<dbReference type="GO" id="GO:0030246">
    <property type="term" value="F:carbohydrate binding"/>
    <property type="evidence" value="ECO:0007669"/>
    <property type="project" value="InterPro"/>
</dbReference>
<dbReference type="Gene3D" id="2.60.40.1180">
    <property type="entry name" value="Golgi alpha-mannosidase II"/>
    <property type="match status" value="2"/>
</dbReference>
<evidence type="ECO:0000256" key="14">
    <source>
        <dbReference type="ARBA" id="ARBA00025512"/>
    </source>
</evidence>
<dbReference type="Pfam" id="PF21365">
    <property type="entry name" value="Glyco_hydro_31_3rd"/>
    <property type="match status" value="1"/>
</dbReference>
<evidence type="ECO:0000256" key="5">
    <source>
        <dbReference type="ARBA" id="ARBA00014002"/>
    </source>
</evidence>
<evidence type="ECO:0000256" key="6">
    <source>
        <dbReference type="ARBA" id="ARBA00022525"/>
    </source>
</evidence>
<evidence type="ECO:0000256" key="16">
    <source>
        <dbReference type="SAM" id="MobiDB-lite"/>
    </source>
</evidence>
<evidence type="ECO:0000256" key="11">
    <source>
        <dbReference type="ARBA" id="ARBA00023295"/>
    </source>
</evidence>
<evidence type="ECO:0000256" key="8">
    <source>
        <dbReference type="ARBA" id="ARBA00022801"/>
    </source>
</evidence>
<evidence type="ECO:0000256" key="2">
    <source>
        <dbReference type="ARBA" id="ARBA00004613"/>
    </source>
</evidence>
<evidence type="ECO:0000256" key="3">
    <source>
        <dbReference type="ARBA" id="ARBA00007806"/>
    </source>
</evidence>
<feature type="signal peptide" evidence="17">
    <location>
        <begin position="1"/>
        <end position="34"/>
    </location>
</feature>
<dbReference type="CDD" id="cd06602">
    <property type="entry name" value="GH31_MGAM_SI_GAA"/>
    <property type="match status" value="1"/>
</dbReference>
<dbReference type="AlphaFoldDB" id="A0A4Y7T2J5"/>
<keyword evidence="12" id="KW-0961">Cell wall biogenesis/degradation</keyword>
<dbReference type="InterPro" id="IPR025887">
    <property type="entry name" value="Glyco_hydro_31_N_dom"/>
</dbReference>
<dbReference type="InterPro" id="IPR048395">
    <property type="entry name" value="Glyco_hydro_31_C"/>
</dbReference>
<evidence type="ECO:0000313" key="22">
    <source>
        <dbReference type="Proteomes" id="UP000298030"/>
    </source>
</evidence>